<keyword evidence="6 9" id="KW-0067">ATP-binding</keyword>
<dbReference type="Proteomes" id="UP000657006">
    <property type="component" value="Unassembled WGS sequence"/>
</dbReference>
<keyword evidence="4 9" id="KW-0547">Nucleotide-binding</keyword>
<dbReference type="EC" id="2.7.11.1" evidence="1"/>
<keyword evidence="11" id="KW-0472">Membrane</keyword>
<keyword evidence="5 14" id="KW-0418">Kinase</keyword>
<dbReference type="SUPFAM" id="SSF56112">
    <property type="entry name" value="Protein kinase-like (PK-like)"/>
    <property type="match status" value="1"/>
</dbReference>
<comment type="catalytic activity">
    <reaction evidence="7">
        <text>L-threonyl-[protein] + ATP = O-phospho-L-threonyl-[protein] + ADP + H(+)</text>
        <dbReference type="Rhea" id="RHEA:46608"/>
        <dbReference type="Rhea" id="RHEA-COMP:11060"/>
        <dbReference type="Rhea" id="RHEA-COMP:11605"/>
        <dbReference type="ChEBI" id="CHEBI:15378"/>
        <dbReference type="ChEBI" id="CHEBI:30013"/>
        <dbReference type="ChEBI" id="CHEBI:30616"/>
        <dbReference type="ChEBI" id="CHEBI:61977"/>
        <dbReference type="ChEBI" id="CHEBI:456216"/>
        <dbReference type="EC" id="2.7.11.1"/>
    </reaction>
</comment>
<dbReference type="PROSITE" id="PS51178">
    <property type="entry name" value="PASTA"/>
    <property type="match status" value="3"/>
</dbReference>
<evidence type="ECO:0000256" key="6">
    <source>
        <dbReference type="ARBA" id="ARBA00022840"/>
    </source>
</evidence>
<dbReference type="PROSITE" id="PS50011">
    <property type="entry name" value="PROTEIN_KINASE_DOM"/>
    <property type="match status" value="1"/>
</dbReference>
<evidence type="ECO:0000259" key="13">
    <source>
        <dbReference type="PROSITE" id="PS51178"/>
    </source>
</evidence>
<evidence type="ECO:0000256" key="5">
    <source>
        <dbReference type="ARBA" id="ARBA00022777"/>
    </source>
</evidence>
<dbReference type="CDD" id="cd14014">
    <property type="entry name" value="STKc_PknB_like"/>
    <property type="match status" value="1"/>
</dbReference>
<feature type="domain" description="PASTA" evidence="13">
    <location>
        <begin position="494"/>
        <end position="561"/>
    </location>
</feature>
<dbReference type="InterPro" id="IPR000719">
    <property type="entry name" value="Prot_kinase_dom"/>
</dbReference>
<dbReference type="EMBL" id="JACRSQ010000012">
    <property type="protein sequence ID" value="MBC8543754.1"/>
    <property type="molecule type" value="Genomic_DNA"/>
</dbReference>
<name>A0A926I115_9FIRM</name>
<dbReference type="PROSITE" id="PS00107">
    <property type="entry name" value="PROTEIN_KINASE_ATP"/>
    <property type="match status" value="1"/>
</dbReference>
<evidence type="ECO:0000256" key="10">
    <source>
        <dbReference type="SAM" id="MobiDB-lite"/>
    </source>
</evidence>
<accession>A0A926I115</accession>
<dbReference type="PROSITE" id="PS00108">
    <property type="entry name" value="PROTEIN_KINASE_ST"/>
    <property type="match status" value="1"/>
</dbReference>
<dbReference type="GO" id="GO:0005524">
    <property type="term" value="F:ATP binding"/>
    <property type="evidence" value="ECO:0007669"/>
    <property type="project" value="UniProtKB-UniRule"/>
</dbReference>
<gene>
    <name evidence="14" type="primary">pknB</name>
    <name evidence="14" type="ORF">H8730_09365</name>
</gene>
<keyword evidence="2" id="KW-0723">Serine/threonine-protein kinase</keyword>
<organism evidence="14 15">
    <name type="scientific">Bianquea renquensis</name>
    <dbReference type="NCBI Taxonomy" id="2763661"/>
    <lineage>
        <taxon>Bacteria</taxon>
        <taxon>Bacillati</taxon>
        <taxon>Bacillota</taxon>
        <taxon>Clostridia</taxon>
        <taxon>Eubacteriales</taxon>
        <taxon>Bianqueaceae</taxon>
        <taxon>Bianquea</taxon>
    </lineage>
</organism>
<feature type="transmembrane region" description="Helical" evidence="11">
    <location>
        <begin position="331"/>
        <end position="354"/>
    </location>
</feature>
<dbReference type="FunFam" id="1.10.510.10:FF:000021">
    <property type="entry name" value="Serine/threonine protein kinase"/>
    <property type="match status" value="1"/>
</dbReference>
<keyword evidence="15" id="KW-1185">Reference proteome</keyword>
<dbReference type="GO" id="GO:0004674">
    <property type="term" value="F:protein serine/threonine kinase activity"/>
    <property type="evidence" value="ECO:0007669"/>
    <property type="project" value="UniProtKB-KW"/>
</dbReference>
<keyword evidence="3" id="KW-0808">Transferase</keyword>
<dbReference type="InterPro" id="IPR008271">
    <property type="entry name" value="Ser/Thr_kinase_AS"/>
</dbReference>
<evidence type="ECO:0000256" key="7">
    <source>
        <dbReference type="ARBA" id="ARBA00047899"/>
    </source>
</evidence>
<dbReference type="InterPro" id="IPR017441">
    <property type="entry name" value="Protein_kinase_ATP_BS"/>
</dbReference>
<dbReference type="CDD" id="cd06577">
    <property type="entry name" value="PASTA_pknB"/>
    <property type="match status" value="3"/>
</dbReference>
<evidence type="ECO:0000256" key="9">
    <source>
        <dbReference type="PROSITE-ProRule" id="PRU10141"/>
    </source>
</evidence>
<evidence type="ECO:0000256" key="2">
    <source>
        <dbReference type="ARBA" id="ARBA00022527"/>
    </source>
</evidence>
<dbReference type="RefSeq" id="WP_177714280.1">
    <property type="nucleotide sequence ID" value="NZ_JACRSQ010000012.1"/>
</dbReference>
<dbReference type="NCBIfam" id="NF033483">
    <property type="entry name" value="PknB_PASTA_kin"/>
    <property type="match status" value="1"/>
</dbReference>
<feature type="region of interest" description="Disordered" evidence="10">
    <location>
        <begin position="284"/>
        <end position="324"/>
    </location>
</feature>
<evidence type="ECO:0000256" key="3">
    <source>
        <dbReference type="ARBA" id="ARBA00022679"/>
    </source>
</evidence>
<dbReference type="Gene3D" id="3.30.200.20">
    <property type="entry name" value="Phosphorylase Kinase, domain 1"/>
    <property type="match status" value="1"/>
</dbReference>
<protein>
    <recommendedName>
        <fullName evidence="1">non-specific serine/threonine protein kinase</fullName>
        <ecNumber evidence="1">2.7.11.1</ecNumber>
    </recommendedName>
</protein>
<evidence type="ECO:0000256" key="4">
    <source>
        <dbReference type="ARBA" id="ARBA00022741"/>
    </source>
</evidence>
<comment type="caution">
    <text evidence="14">The sequence shown here is derived from an EMBL/GenBank/DDBJ whole genome shotgun (WGS) entry which is preliminary data.</text>
</comment>
<evidence type="ECO:0000256" key="11">
    <source>
        <dbReference type="SAM" id="Phobius"/>
    </source>
</evidence>
<dbReference type="PANTHER" id="PTHR43289">
    <property type="entry name" value="MITOGEN-ACTIVATED PROTEIN KINASE KINASE KINASE 20-RELATED"/>
    <property type="match status" value="1"/>
</dbReference>
<dbReference type="Pfam" id="PF00069">
    <property type="entry name" value="Pkinase"/>
    <property type="match status" value="1"/>
</dbReference>
<dbReference type="InterPro" id="IPR005543">
    <property type="entry name" value="PASTA_dom"/>
</dbReference>
<keyword evidence="11" id="KW-0812">Transmembrane</keyword>
<dbReference type="SMART" id="SM00740">
    <property type="entry name" value="PASTA"/>
    <property type="match status" value="3"/>
</dbReference>
<reference evidence="14" key="1">
    <citation type="submission" date="2020-08" db="EMBL/GenBank/DDBJ databases">
        <title>Genome public.</title>
        <authorList>
            <person name="Liu C."/>
            <person name="Sun Q."/>
        </authorList>
    </citation>
    <scope>NUCLEOTIDE SEQUENCE</scope>
    <source>
        <strain evidence="14">NSJ-32</strain>
    </source>
</reference>
<evidence type="ECO:0000313" key="14">
    <source>
        <dbReference type="EMBL" id="MBC8543754.1"/>
    </source>
</evidence>
<proteinExistence type="predicted"/>
<evidence type="ECO:0000256" key="8">
    <source>
        <dbReference type="ARBA" id="ARBA00048679"/>
    </source>
</evidence>
<dbReference type="Gene3D" id="1.10.510.10">
    <property type="entry name" value="Transferase(Phosphotransferase) domain 1"/>
    <property type="match status" value="1"/>
</dbReference>
<evidence type="ECO:0000259" key="12">
    <source>
        <dbReference type="PROSITE" id="PS50011"/>
    </source>
</evidence>
<dbReference type="InterPro" id="IPR011009">
    <property type="entry name" value="Kinase-like_dom_sf"/>
</dbReference>
<feature type="binding site" evidence="9">
    <location>
        <position position="41"/>
    </location>
    <ligand>
        <name>ATP</name>
        <dbReference type="ChEBI" id="CHEBI:30616"/>
    </ligand>
</feature>
<feature type="domain" description="PASTA" evidence="13">
    <location>
        <begin position="425"/>
        <end position="491"/>
    </location>
</feature>
<sequence>MLNPGTILGNRYEIVEEIGSGGMAIVYKAKDYKLHRMVAIKVLRKEYASDEVVLAKFQKEALAAASLSHNNIVGVYDLGQEKDVYYIIMEYIDGITLKEYIRRRDTMSSEEILKISLKIADALRVAHANHIIHRDIKPQNIMVTQKGAVKVTDFGIAKAATSTTMTNHMDTMGSVHYFSPEQARGGFVDVRSDLYSLGITMYEMATKRLPFNGDTPVSVAMQQIHDPMPNPRKENAALWPGLAAIIRRLTQKRPELRYQSADELMADLRKVYVDHDYIVPLPAQVDEETPYGEPPRRQDVHPAPPKRPVPETEEDEEEERKPDTAAKKKKILIFSACGAAVLIIALVLIFSFVLRQAKSNLIPSLTGYTLEEAQDKVSGLKITVEVERQEYSDEYDAGKITGQDPAVNTEAVEGSVIKVVLSMGKRQVDKVPDVTNLTYAGAVKALVDAGLPYTVETRADETVAMGTVISQDPVKDTDLTEGTIVTIYVSTGTGETLIEVPDLTTMTEDQAKEELTQRKLTIGTVSESYHDSVEKGKIIAQGTEKGAKVMEGTAVDVTVSLGTLDAETVGKDGGNIILTSPFSKNDTGSKLLTIQATDKDGKMTELYNKTVTAATFGSQGGISVAYPRGTVVIKVFLDNSPVLTRNVNE</sequence>
<evidence type="ECO:0000313" key="15">
    <source>
        <dbReference type="Proteomes" id="UP000657006"/>
    </source>
</evidence>
<dbReference type="AlphaFoldDB" id="A0A926I115"/>
<keyword evidence="11" id="KW-1133">Transmembrane helix</keyword>
<feature type="domain" description="PASTA" evidence="13">
    <location>
        <begin position="356"/>
        <end position="423"/>
    </location>
</feature>
<comment type="catalytic activity">
    <reaction evidence="8">
        <text>L-seryl-[protein] + ATP = O-phospho-L-seryl-[protein] + ADP + H(+)</text>
        <dbReference type="Rhea" id="RHEA:17989"/>
        <dbReference type="Rhea" id="RHEA-COMP:9863"/>
        <dbReference type="Rhea" id="RHEA-COMP:11604"/>
        <dbReference type="ChEBI" id="CHEBI:15378"/>
        <dbReference type="ChEBI" id="CHEBI:29999"/>
        <dbReference type="ChEBI" id="CHEBI:30616"/>
        <dbReference type="ChEBI" id="CHEBI:83421"/>
        <dbReference type="ChEBI" id="CHEBI:456216"/>
        <dbReference type="EC" id="2.7.11.1"/>
    </reaction>
</comment>
<feature type="domain" description="Protein kinase" evidence="12">
    <location>
        <begin position="12"/>
        <end position="278"/>
    </location>
</feature>
<dbReference type="PANTHER" id="PTHR43289:SF34">
    <property type="entry name" value="SERINE_THREONINE-PROTEIN KINASE YBDM-RELATED"/>
    <property type="match status" value="1"/>
</dbReference>
<evidence type="ECO:0000256" key="1">
    <source>
        <dbReference type="ARBA" id="ARBA00012513"/>
    </source>
</evidence>
<dbReference type="FunFam" id="3.30.200.20:FF:000035">
    <property type="entry name" value="Serine/threonine protein kinase Stk1"/>
    <property type="match status" value="1"/>
</dbReference>
<dbReference type="Gene3D" id="3.30.10.20">
    <property type="match status" value="3"/>
</dbReference>
<dbReference type="SMART" id="SM00220">
    <property type="entry name" value="S_TKc"/>
    <property type="match status" value="1"/>
</dbReference>
<dbReference type="Pfam" id="PF03793">
    <property type="entry name" value="PASTA"/>
    <property type="match status" value="3"/>
</dbReference>